<dbReference type="GO" id="GO:0004149">
    <property type="term" value="F:dihydrolipoyllysine-residue succinyltransferase activity"/>
    <property type="evidence" value="ECO:0007669"/>
    <property type="project" value="UniProtKB-EC"/>
</dbReference>
<comment type="cofactor">
    <cofactor evidence="1">
        <name>(R)-lipoate</name>
        <dbReference type="ChEBI" id="CHEBI:83088"/>
    </cofactor>
</comment>
<evidence type="ECO:0000259" key="12">
    <source>
        <dbReference type="PROSITE" id="PS50968"/>
    </source>
</evidence>
<evidence type="ECO:0000256" key="11">
    <source>
        <dbReference type="SAM" id="MobiDB-lite"/>
    </source>
</evidence>
<keyword evidence="9" id="KW-0012">Acyltransferase</keyword>
<evidence type="ECO:0000313" key="14">
    <source>
        <dbReference type="Proteomes" id="UP000030143"/>
    </source>
</evidence>
<dbReference type="STRING" id="27334.A0A0A2IA41"/>
<protein>
    <recommendedName>
        <fullName evidence="4">dihydrolipoyllysine-residue succinyltransferase</fullName>
        <ecNumber evidence="4">2.3.1.61</ecNumber>
    </recommendedName>
    <alternativeName>
        <fullName evidence="10">2-oxoglutarate dehydrogenase complex component E2</fullName>
    </alternativeName>
</protein>
<dbReference type="UniPathway" id="UPA00868">
    <property type="reaction ID" value="UER00840"/>
</dbReference>
<dbReference type="PANTHER" id="PTHR43416">
    <property type="entry name" value="DIHYDROLIPOYLLYSINE-RESIDUE SUCCINYLTRANSFERASE COMPONENT OF 2-OXOGLUTARATE DEHYDROGENASE COMPLEX, MITOCHONDRIAL-RELATED"/>
    <property type="match status" value="1"/>
</dbReference>
<feature type="compositionally biased region" description="Basic and acidic residues" evidence="11">
    <location>
        <begin position="234"/>
        <end position="257"/>
    </location>
</feature>
<comment type="similarity">
    <text evidence="3">Belongs to the 2-oxoacid dehydrogenase family.</text>
</comment>
<dbReference type="PANTHER" id="PTHR43416:SF5">
    <property type="entry name" value="DIHYDROLIPOYLLYSINE-RESIDUE SUCCINYLTRANSFERASE COMPONENT OF 2-OXOGLUTARATE DEHYDROGENASE COMPLEX, MITOCHONDRIAL"/>
    <property type="match status" value="1"/>
</dbReference>
<dbReference type="Gene3D" id="3.30.1330.40">
    <property type="entry name" value="RutC-like"/>
    <property type="match status" value="1"/>
</dbReference>
<dbReference type="InterPro" id="IPR001078">
    <property type="entry name" value="2-oxoacid_DH_actylTfrase"/>
</dbReference>
<dbReference type="SUPFAM" id="SSF55298">
    <property type="entry name" value="YjgF-like"/>
    <property type="match status" value="1"/>
</dbReference>
<dbReference type="CDD" id="cd00448">
    <property type="entry name" value="YjgF_YER057c_UK114_family"/>
    <property type="match status" value="1"/>
</dbReference>
<gene>
    <name evidence="13" type="ORF">PEX2_030060</name>
</gene>
<dbReference type="InterPro" id="IPR035959">
    <property type="entry name" value="RutC-like_sf"/>
</dbReference>
<organism evidence="13 14">
    <name type="scientific">Penicillium expansum</name>
    <name type="common">Blue mold rot fungus</name>
    <dbReference type="NCBI Taxonomy" id="27334"/>
    <lineage>
        <taxon>Eukaryota</taxon>
        <taxon>Fungi</taxon>
        <taxon>Dikarya</taxon>
        <taxon>Ascomycota</taxon>
        <taxon>Pezizomycotina</taxon>
        <taxon>Eurotiomycetes</taxon>
        <taxon>Eurotiomycetidae</taxon>
        <taxon>Eurotiales</taxon>
        <taxon>Aspergillaceae</taxon>
        <taxon>Penicillium</taxon>
    </lineage>
</organism>
<dbReference type="Gene3D" id="3.30.559.10">
    <property type="entry name" value="Chloramphenicol acetyltransferase-like domain"/>
    <property type="match status" value="1"/>
</dbReference>
<feature type="compositionally biased region" description="Basic and acidic residues" evidence="11">
    <location>
        <begin position="280"/>
        <end position="291"/>
    </location>
</feature>
<dbReference type="VEuPathDB" id="FungiDB:PEXP_043790"/>
<dbReference type="NCBIfam" id="TIGR01347">
    <property type="entry name" value="sucB"/>
    <property type="match status" value="1"/>
</dbReference>
<keyword evidence="7" id="KW-0450">Lipoyl</keyword>
<evidence type="ECO:0000256" key="10">
    <source>
        <dbReference type="ARBA" id="ARBA00032406"/>
    </source>
</evidence>
<keyword evidence="14" id="KW-1185">Reference proteome</keyword>
<keyword evidence="6 13" id="KW-0808">Transferase</keyword>
<proteinExistence type="inferred from homology"/>
<dbReference type="PROSITE" id="PS50968">
    <property type="entry name" value="BIOTINYL_LIPOYL"/>
    <property type="match status" value="1"/>
</dbReference>
<dbReference type="InterPro" id="IPR011053">
    <property type="entry name" value="Single_hybrid_motif"/>
</dbReference>
<dbReference type="HOGENOM" id="CLU_016733_0_1_1"/>
<dbReference type="SUPFAM" id="SSF51230">
    <property type="entry name" value="Single hybrid motif"/>
    <property type="match status" value="1"/>
</dbReference>
<dbReference type="Gene3D" id="2.40.50.100">
    <property type="match status" value="1"/>
</dbReference>
<dbReference type="InterPro" id="IPR006175">
    <property type="entry name" value="YjgF/YER057c/UK114"/>
</dbReference>
<accession>A0A0A2IA41</accession>
<keyword evidence="5" id="KW-0816">Tricarboxylic acid cycle</keyword>
<dbReference type="GO" id="GO:0005739">
    <property type="term" value="C:mitochondrion"/>
    <property type="evidence" value="ECO:0007669"/>
    <property type="project" value="TreeGrafter"/>
</dbReference>
<dbReference type="InterPro" id="IPR023213">
    <property type="entry name" value="CAT-like_dom_sf"/>
</dbReference>
<dbReference type="CDD" id="cd06849">
    <property type="entry name" value="lipoyl_domain"/>
    <property type="match status" value="1"/>
</dbReference>
<dbReference type="InterPro" id="IPR050537">
    <property type="entry name" value="2-oxoacid_dehydrogenase"/>
</dbReference>
<sequence length="557" mass="60964">MLSRNARAALSRTRLLSDHLVRSSTPRIRTISSSAVKHTMVTSVQTNEAYAPFAHYSQAIRAAGQVWLSGQIPADAQGNLIKGTMTEQTKAIIKNTEAILKASGTGLDKVVKVVVYVKDVNVMPEFASVYDPAFPHRPARSSLRKYDAKVVVRVPQMAESITEGTLSQFSKKVGDFIEADEELATIETDKIDVSVNAPLAGIIQRLFVAEGDVVNVDQEIAEIQAGGKQSTTQNEKEISKPSEKIADLSPKSQDKTASHTSLPVLEKPTSKPPGPNPDVAPREEPLTKTEKPAPNTSSVAQSNTSWGFRPSRAEEKASLHCSFWAIYIKSKPTITLKRTSERLKESQNTAAFLTTFNEVDMSRLIELRKNNKDAIMEKHGVKLGFMGFMARASALALKEIPAVNASIENDDTIVYRDYVDLSIAASIPKGLVTPVVRNIESMGILQIEKAIGEMVKKARDGKLTMDDMTGGSFTISNSGVWGSLFGTPIINLPQTAVLGTYGTMDRPIAVNGQVEIRPMMYVALTYDHRIIDGREAVKFLVLVKKYLESPESMMLEL</sequence>
<dbReference type="Pfam" id="PF00198">
    <property type="entry name" value="2-oxoacid_dh"/>
    <property type="match status" value="1"/>
</dbReference>
<evidence type="ECO:0000256" key="4">
    <source>
        <dbReference type="ARBA" id="ARBA00012945"/>
    </source>
</evidence>
<evidence type="ECO:0000256" key="8">
    <source>
        <dbReference type="ARBA" id="ARBA00022946"/>
    </source>
</evidence>
<dbReference type="EMBL" id="JQFZ01000202">
    <property type="protein sequence ID" value="KGO55188.1"/>
    <property type="molecule type" value="Genomic_DNA"/>
</dbReference>
<dbReference type="GO" id="GO:0045252">
    <property type="term" value="C:oxoglutarate dehydrogenase complex"/>
    <property type="evidence" value="ECO:0007669"/>
    <property type="project" value="InterPro"/>
</dbReference>
<dbReference type="GO" id="GO:0006099">
    <property type="term" value="P:tricarboxylic acid cycle"/>
    <property type="evidence" value="ECO:0007669"/>
    <property type="project" value="UniProtKB-KW"/>
</dbReference>
<evidence type="ECO:0000313" key="13">
    <source>
        <dbReference type="EMBL" id="KGO55188.1"/>
    </source>
</evidence>
<feature type="compositionally biased region" description="Polar residues" evidence="11">
    <location>
        <begin position="294"/>
        <end position="306"/>
    </location>
</feature>
<comment type="pathway">
    <text evidence="2">Amino-acid degradation; L-lysine degradation via saccharopine pathway; glutaryl-CoA from L-lysine: step 6/6.</text>
</comment>
<dbReference type="PROSITE" id="PS00189">
    <property type="entry name" value="LIPOYL"/>
    <property type="match status" value="1"/>
</dbReference>
<dbReference type="PhylomeDB" id="A0A0A2IA41"/>
<dbReference type="RefSeq" id="XP_016597403.1">
    <property type="nucleotide sequence ID" value="XM_016740281.1"/>
</dbReference>
<dbReference type="GO" id="GO:0033512">
    <property type="term" value="P:L-lysine catabolic process to acetyl-CoA via saccharopine"/>
    <property type="evidence" value="ECO:0007669"/>
    <property type="project" value="UniProtKB-UniPathway"/>
</dbReference>
<name>A0A0A2IA41_PENEN</name>
<dbReference type="Pfam" id="PF00364">
    <property type="entry name" value="Biotin_lipoyl"/>
    <property type="match status" value="1"/>
</dbReference>
<evidence type="ECO:0000256" key="7">
    <source>
        <dbReference type="ARBA" id="ARBA00022823"/>
    </source>
</evidence>
<dbReference type="OrthoDB" id="5391403at2759"/>
<dbReference type="GeneID" id="27675700"/>
<dbReference type="InterPro" id="IPR000089">
    <property type="entry name" value="Biotin_lipoyl"/>
</dbReference>
<evidence type="ECO:0000256" key="2">
    <source>
        <dbReference type="ARBA" id="ARBA00005145"/>
    </source>
</evidence>
<feature type="region of interest" description="Disordered" evidence="11">
    <location>
        <begin position="224"/>
        <end position="309"/>
    </location>
</feature>
<dbReference type="AlphaFoldDB" id="A0A0A2IA41"/>
<feature type="domain" description="Lipoyl-binding" evidence="12">
    <location>
        <begin position="149"/>
        <end position="224"/>
    </location>
</feature>
<evidence type="ECO:0000256" key="6">
    <source>
        <dbReference type="ARBA" id="ARBA00022679"/>
    </source>
</evidence>
<keyword evidence="8" id="KW-0809">Transit peptide</keyword>
<dbReference type="Proteomes" id="UP000030143">
    <property type="component" value="Unassembled WGS sequence"/>
</dbReference>
<evidence type="ECO:0000256" key="3">
    <source>
        <dbReference type="ARBA" id="ARBA00007317"/>
    </source>
</evidence>
<dbReference type="InterPro" id="IPR006255">
    <property type="entry name" value="SucB"/>
</dbReference>
<dbReference type="SUPFAM" id="SSF52777">
    <property type="entry name" value="CoA-dependent acyltransferases"/>
    <property type="match status" value="1"/>
</dbReference>
<dbReference type="EC" id="2.3.1.61" evidence="4"/>
<dbReference type="InterPro" id="IPR003016">
    <property type="entry name" value="2-oxoA_DH_lipoyl-BS"/>
</dbReference>
<evidence type="ECO:0000256" key="5">
    <source>
        <dbReference type="ARBA" id="ARBA00022532"/>
    </source>
</evidence>
<evidence type="ECO:0000256" key="1">
    <source>
        <dbReference type="ARBA" id="ARBA00001938"/>
    </source>
</evidence>
<dbReference type="Pfam" id="PF01042">
    <property type="entry name" value="Ribonuc_L-PSP"/>
    <property type="match status" value="1"/>
</dbReference>
<reference evidence="13 14" key="1">
    <citation type="journal article" date="2015" name="Mol. Plant Microbe Interact.">
        <title>Genome, transcriptome, and functional analyses of Penicillium expansum provide new insights into secondary metabolism and pathogenicity.</title>
        <authorList>
            <person name="Ballester A.R."/>
            <person name="Marcet-Houben M."/>
            <person name="Levin E."/>
            <person name="Sela N."/>
            <person name="Selma-Lazaro C."/>
            <person name="Carmona L."/>
            <person name="Wisniewski M."/>
            <person name="Droby S."/>
            <person name="Gonzalez-Candelas L."/>
            <person name="Gabaldon T."/>
        </authorList>
    </citation>
    <scope>NUCLEOTIDE SEQUENCE [LARGE SCALE GENOMIC DNA]</scope>
    <source>
        <strain evidence="13 14">MD-8</strain>
    </source>
</reference>
<evidence type="ECO:0000256" key="9">
    <source>
        <dbReference type="ARBA" id="ARBA00023315"/>
    </source>
</evidence>
<comment type="caution">
    <text evidence="13">The sequence shown here is derived from an EMBL/GenBank/DDBJ whole genome shotgun (WGS) entry which is preliminary data.</text>
</comment>